<reference evidence="1 2" key="1">
    <citation type="submission" date="2020-07" db="EMBL/GenBank/DDBJ databases">
        <title>Diversity of carbapenemase encoding genes among Pseudomonas putida group clinical isolates in a tertiary Brazilian hospital.</title>
        <authorList>
            <person name="Alberto-Lei F."/>
            <person name="Nodari C.S."/>
            <person name="Streling A.P."/>
            <person name="Paulino J.T."/>
            <person name="Bessa-Neto F.O."/>
            <person name="Cayo R."/>
            <person name="Gales A.C."/>
        </authorList>
    </citation>
    <scope>NUCLEOTIDE SEQUENCE [LARGE SCALE GENOMIC DNA]</scope>
    <source>
        <strain evidence="1 2">12273</strain>
    </source>
</reference>
<name>A0A7W2LL69_9PSED</name>
<organism evidence="1 2">
    <name type="scientific">Pseudomonas juntendi</name>
    <dbReference type="NCBI Taxonomy" id="2666183"/>
    <lineage>
        <taxon>Bacteria</taxon>
        <taxon>Pseudomonadati</taxon>
        <taxon>Pseudomonadota</taxon>
        <taxon>Gammaproteobacteria</taxon>
        <taxon>Pseudomonadales</taxon>
        <taxon>Pseudomonadaceae</taxon>
        <taxon>Pseudomonas</taxon>
    </lineage>
</organism>
<sequence>MRKITKKQVVGASAAVVVVVLTNKYLSHVEERNRYAYNASVVAKLPVLPFESKELSVQEKAEAMDIYDPQNRILVTAGLAKKYQRFEFEKEYKTFLESGQEKPKDKFEANRRSTENRVAAEEAFTRYQMKFAKAPPKLMTGNTSIRFGDYDFDNHSFLVSDIGRTSGPFPAAMFRNVGNPGLVRGPGTSSFERLASATRAYSVSSRTWRVSEDIAKDIDTERFEVYAKSYFETMYSTSEGDGLMLYCIQMDLFADPAMTIPLGSQGCNSLNVTMN</sequence>
<dbReference type="RefSeq" id="WP_029886791.1">
    <property type="nucleotide sequence ID" value="NZ_JACGCZ010000014.1"/>
</dbReference>
<accession>A0A7W2LL69</accession>
<proteinExistence type="predicted"/>
<evidence type="ECO:0000313" key="1">
    <source>
        <dbReference type="EMBL" id="MBA6142914.1"/>
    </source>
</evidence>
<dbReference type="Proteomes" id="UP000590738">
    <property type="component" value="Unassembled WGS sequence"/>
</dbReference>
<gene>
    <name evidence="1" type="ORF">H4B97_10580</name>
</gene>
<evidence type="ECO:0000313" key="2">
    <source>
        <dbReference type="Proteomes" id="UP000590738"/>
    </source>
</evidence>
<dbReference type="EMBL" id="JACGCZ010000014">
    <property type="protein sequence ID" value="MBA6142914.1"/>
    <property type="molecule type" value="Genomic_DNA"/>
</dbReference>
<protein>
    <submittedName>
        <fullName evidence="1">Uncharacterized protein</fullName>
    </submittedName>
</protein>
<comment type="caution">
    <text evidence="1">The sequence shown here is derived from an EMBL/GenBank/DDBJ whole genome shotgun (WGS) entry which is preliminary data.</text>
</comment>
<dbReference type="AlphaFoldDB" id="A0A7W2LL69"/>